<dbReference type="RefSeq" id="WP_148064083.1">
    <property type="nucleotide sequence ID" value="NZ_VRYZ01000004.1"/>
</dbReference>
<organism evidence="4 5">
    <name type="scientific">Parahaliea aestuarii</name>
    <dbReference type="NCBI Taxonomy" id="1852021"/>
    <lineage>
        <taxon>Bacteria</taxon>
        <taxon>Pseudomonadati</taxon>
        <taxon>Pseudomonadota</taxon>
        <taxon>Gammaproteobacteria</taxon>
        <taxon>Cellvibrionales</taxon>
        <taxon>Halieaceae</taxon>
        <taxon>Parahaliea</taxon>
    </lineage>
</organism>
<dbReference type="AlphaFoldDB" id="A0A5C8ZV49"/>
<dbReference type="InterPro" id="IPR035919">
    <property type="entry name" value="EAL_sf"/>
</dbReference>
<dbReference type="Pfam" id="PF00990">
    <property type="entry name" value="GGDEF"/>
    <property type="match status" value="1"/>
</dbReference>
<dbReference type="GO" id="GO:0071111">
    <property type="term" value="F:cyclic-guanylate-specific phosphodiesterase activity"/>
    <property type="evidence" value="ECO:0007669"/>
    <property type="project" value="InterPro"/>
</dbReference>
<feature type="domain" description="GGDEF" evidence="3">
    <location>
        <begin position="874"/>
        <end position="1007"/>
    </location>
</feature>
<dbReference type="SUPFAM" id="SSF55073">
    <property type="entry name" value="Nucleotide cyclase"/>
    <property type="match status" value="1"/>
</dbReference>
<dbReference type="OrthoDB" id="9787514at2"/>
<dbReference type="Pfam" id="PF07793">
    <property type="entry name" value="DUF1631"/>
    <property type="match status" value="1"/>
</dbReference>
<dbReference type="InterPro" id="IPR001633">
    <property type="entry name" value="EAL_dom"/>
</dbReference>
<dbReference type="PROSITE" id="PS50883">
    <property type="entry name" value="EAL"/>
    <property type="match status" value="1"/>
</dbReference>
<feature type="domain" description="EAL" evidence="2">
    <location>
        <begin position="1020"/>
        <end position="1278"/>
    </location>
</feature>
<dbReference type="CDD" id="cd01948">
    <property type="entry name" value="EAL"/>
    <property type="match status" value="1"/>
</dbReference>
<gene>
    <name evidence="4" type="ORF">FVW59_09745</name>
</gene>
<dbReference type="InterPro" id="IPR043128">
    <property type="entry name" value="Rev_trsase/Diguanyl_cyclase"/>
</dbReference>
<dbReference type="Pfam" id="PF00563">
    <property type="entry name" value="EAL"/>
    <property type="match status" value="1"/>
</dbReference>
<proteinExistence type="predicted"/>
<sequence length="1279" mass="141782">MPQTATPPDSHVAVLELPDAVRLSGRIYAVDDTGIELRDVRLVGGRGPQRLSLKQGSRATLLPEALEDDQGPLDRIPVTVSDIKGGVVLLRPDSAHGTRCHRALSKQPPDPVAVAVAAPPVSAQGSASLQAFEQAACDQLRPLWAAFIDKLPQHLKERASAVQGGDPALTEAARTLSEQGHDFTEGLIEAVRGNFRDLVPAEPVNHQQWQQSSPDGHTLDLVDIEDFEDFLAVDRMINMGREWYGDVLECLTVRLATAIPAPPLDVRLPVHIAELCTALQALLSRADINHRATSVVFDAFLRLFMPRLEAYYRSLNQGLIKAGIYPDLEEEISAKGSVLDRARAEQQGASKPERQAPESSPIDSEEAPVEEASGNREPATPAISAEMYQSVLDALNFQREALPGAAPQRDAPAASADSVLQALDNLQRDSALRQELRDLGSLRQFLSANSERFDTLRGTAGSGPDSINQLDLVDTLFSTIHSQMDVSEQLQPTLSDLQVPLAKLALQEPRFFIDNQHAARGVIDKLAQLAAAGNFPNRMLEGKVTGIIEGIVAGYDRDTGVFDTALEEVDRLVQQQVSAQTRNVERVIRTQEGQYRLRQARAEVDTTIRARLGDAEVPQLLLEFIQRGWRDLLVLTWIKQGTGSASWQDHLRTIDLLGEWLEEQREQPGASKSMQHGLEADPFIDMLEQQVASELPANIELAPVLDELRLALSGERPVTSCLLGDDDFNPGPSAAELQQRLNRTRRLRRWVKRVQQLETGSWLSYRDPKGVRKRMQLAWISPDLDHFIFVNERGQKVAEMNAVQLARHLSRGAKPPSAADQMSLVDQSLYGTLESVQETLNFSRNHDQLTRLINRRTFEDQVARALRHADRKASRHAVLHLNIDQFKLVNEVYDEVTGDQVLMEFAKLLSQLHGSKMSTARLQEDSFGILLVDHDIPRATAAAEKIRADIESGCLEIEGDLIRFTVSVGIAPIGEDSADVETILAAAESAMYQAKDEGRNRVAVAQGTEDGQQQPRRQRQAAARHDLEQALATDRFVLRAQPIVKTALRGGGETSHHYELLLGIRNAEGEIESPENFILAAERHGFMTEVDRWVVREAFQWISRVMDAQKVVPNLAINLSGISITNDDFMEYLFEQISEFGVGTNRLCFEITETGTITNLIKAADFVRAFRNIGCKFSLDDFGTGLASHSYLRELPVDYVKIDGMFITGIHENRNDFTMTRSINDLAHFLGQETIAESVESEPIIVKLEELGVDYLQGWGIGRPRLLEDIAAELSSIEK</sequence>
<dbReference type="Gene3D" id="3.20.20.450">
    <property type="entry name" value="EAL domain"/>
    <property type="match status" value="1"/>
</dbReference>
<evidence type="ECO:0000313" key="4">
    <source>
        <dbReference type="EMBL" id="TXS91452.1"/>
    </source>
</evidence>
<protein>
    <submittedName>
        <fullName evidence="4">DUF1631 family protein</fullName>
    </submittedName>
</protein>
<feature type="region of interest" description="Disordered" evidence="1">
    <location>
        <begin position="340"/>
        <end position="378"/>
    </location>
</feature>
<dbReference type="SMART" id="SM00052">
    <property type="entry name" value="EAL"/>
    <property type="match status" value="1"/>
</dbReference>
<reference evidence="4 5" key="1">
    <citation type="submission" date="2019-08" db="EMBL/GenBank/DDBJ databases">
        <title>Parahaliea maris sp. nov., isolated from the surface seawater.</title>
        <authorList>
            <person name="Liu Y."/>
        </authorList>
    </citation>
    <scope>NUCLEOTIDE SEQUENCE [LARGE SCALE GENOMIC DNA]</scope>
    <source>
        <strain evidence="4 5">S2-26</strain>
    </source>
</reference>
<dbReference type="InterPro" id="IPR000160">
    <property type="entry name" value="GGDEF_dom"/>
</dbReference>
<dbReference type="InterPro" id="IPR029787">
    <property type="entry name" value="Nucleotide_cyclase"/>
</dbReference>
<dbReference type="SMART" id="SM00267">
    <property type="entry name" value="GGDEF"/>
    <property type="match status" value="1"/>
</dbReference>
<evidence type="ECO:0000313" key="5">
    <source>
        <dbReference type="Proteomes" id="UP000321933"/>
    </source>
</evidence>
<dbReference type="InterPro" id="IPR050706">
    <property type="entry name" value="Cyclic-di-GMP_PDE-like"/>
</dbReference>
<dbReference type="InterPro" id="IPR012434">
    <property type="entry name" value="DUF1631"/>
</dbReference>
<dbReference type="Proteomes" id="UP000321933">
    <property type="component" value="Unassembled WGS sequence"/>
</dbReference>
<name>A0A5C8ZV49_9GAMM</name>
<dbReference type="NCBIfam" id="TIGR00254">
    <property type="entry name" value="GGDEF"/>
    <property type="match status" value="1"/>
</dbReference>
<dbReference type="Gene3D" id="3.30.70.270">
    <property type="match status" value="1"/>
</dbReference>
<dbReference type="CDD" id="cd01949">
    <property type="entry name" value="GGDEF"/>
    <property type="match status" value="1"/>
</dbReference>
<keyword evidence="5" id="KW-1185">Reference proteome</keyword>
<dbReference type="EMBL" id="VRYZ01000004">
    <property type="protein sequence ID" value="TXS91452.1"/>
    <property type="molecule type" value="Genomic_DNA"/>
</dbReference>
<evidence type="ECO:0000256" key="1">
    <source>
        <dbReference type="SAM" id="MobiDB-lite"/>
    </source>
</evidence>
<evidence type="ECO:0000259" key="2">
    <source>
        <dbReference type="PROSITE" id="PS50883"/>
    </source>
</evidence>
<dbReference type="SUPFAM" id="SSF141868">
    <property type="entry name" value="EAL domain-like"/>
    <property type="match status" value="1"/>
</dbReference>
<feature type="region of interest" description="Disordered" evidence="1">
    <location>
        <begin position="1005"/>
        <end position="1024"/>
    </location>
</feature>
<dbReference type="PANTHER" id="PTHR33121:SF23">
    <property type="entry name" value="CYCLIC DI-GMP PHOSPHODIESTERASE PDEB"/>
    <property type="match status" value="1"/>
</dbReference>
<dbReference type="PROSITE" id="PS50887">
    <property type="entry name" value="GGDEF"/>
    <property type="match status" value="1"/>
</dbReference>
<dbReference type="PANTHER" id="PTHR33121">
    <property type="entry name" value="CYCLIC DI-GMP PHOSPHODIESTERASE PDEF"/>
    <property type="match status" value="1"/>
</dbReference>
<accession>A0A5C8ZV49</accession>
<evidence type="ECO:0000259" key="3">
    <source>
        <dbReference type="PROSITE" id="PS50887"/>
    </source>
</evidence>
<comment type="caution">
    <text evidence="4">The sequence shown here is derived from an EMBL/GenBank/DDBJ whole genome shotgun (WGS) entry which is preliminary data.</text>
</comment>